<dbReference type="PANTHER" id="PTHR35526">
    <property type="entry name" value="ANTI-SIGMA-F FACTOR RSBW-RELATED"/>
    <property type="match status" value="1"/>
</dbReference>
<dbReference type="STRING" id="1296565.SAMN05660657_03862"/>
<dbReference type="Pfam" id="PF13581">
    <property type="entry name" value="HATPase_c_2"/>
    <property type="match status" value="1"/>
</dbReference>
<dbReference type="InterPro" id="IPR003594">
    <property type="entry name" value="HATPase_dom"/>
</dbReference>
<keyword evidence="5" id="KW-0418">Kinase</keyword>
<feature type="domain" description="Histidine kinase/HSP90-like ATPase" evidence="3">
    <location>
        <begin position="230"/>
        <end position="335"/>
    </location>
</feature>
<feature type="domain" description="MEDS" evidence="4">
    <location>
        <begin position="34"/>
        <end position="179"/>
    </location>
</feature>
<dbReference type="Gene3D" id="3.30.565.10">
    <property type="entry name" value="Histidine kinase-like ATPase, C-terminal domain"/>
    <property type="match status" value="1"/>
</dbReference>
<reference evidence="6" key="1">
    <citation type="submission" date="2016-10" db="EMBL/GenBank/DDBJ databases">
        <authorList>
            <person name="Varghese N."/>
            <person name="Submissions S."/>
        </authorList>
    </citation>
    <scope>NUCLEOTIDE SEQUENCE [LARGE SCALE GENOMIC DNA]</scope>
    <source>
        <strain evidence="6">DSM 46136</strain>
    </source>
</reference>
<protein>
    <submittedName>
        <fullName evidence="5">Anti-sigma regulatory factor (Ser/Thr protein kinase)</fullName>
    </submittedName>
</protein>
<dbReference type="InterPro" id="IPR036890">
    <property type="entry name" value="HATPase_C_sf"/>
</dbReference>
<dbReference type="CDD" id="cd16936">
    <property type="entry name" value="HATPase_RsbW-like"/>
    <property type="match status" value="1"/>
</dbReference>
<organism evidence="5 6">
    <name type="scientific">Geodermatophilus amargosae</name>
    <dbReference type="NCBI Taxonomy" id="1296565"/>
    <lineage>
        <taxon>Bacteria</taxon>
        <taxon>Bacillati</taxon>
        <taxon>Actinomycetota</taxon>
        <taxon>Actinomycetes</taxon>
        <taxon>Geodermatophilales</taxon>
        <taxon>Geodermatophilaceae</taxon>
        <taxon>Geodermatophilus</taxon>
    </lineage>
</organism>
<sequence length="349" mass="36518">MDPVAEASASQAEQGSGAAARGTRAPSSGSAFVHGAALVHSPGEAVGVAAAYVDEGLRAGDLAVLACAPETAAAVRRALGMRAREVEEDARICLVGARAPDAMAVIRQRVEQAATRGSGRLRILAEPLFGSDPRRWREVRRYEAAANALVDGAPVTCLCVYDREHLPAEVLGTARHTHPELWMGGVRVANSEYRDQTAVLRDLGAAREPVEAGEPVLVLDGVPALAVLRGELRHTFHAVVPDADQRADLHLGVSEVAANAFRHGRRPISARVWADGSTVVCTISDSGTTFSDPLAGFVPAHGDDLAAGGMGLWLARKLWDSVDLVAGPQGLTVRLATGLVRPDEGRGAA</sequence>
<dbReference type="NCBIfam" id="NF041045">
    <property type="entry name" value="RsbA_anti_sig"/>
    <property type="match status" value="1"/>
</dbReference>
<dbReference type="AlphaFoldDB" id="A0A1I7BWF7"/>
<dbReference type="PANTHER" id="PTHR35526:SF3">
    <property type="entry name" value="ANTI-SIGMA-F FACTOR RSBW"/>
    <property type="match status" value="1"/>
</dbReference>
<evidence type="ECO:0000313" key="6">
    <source>
        <dbReference type="Proteomes" id="UP000199546"/>
    </source>
</evidence>
<accession>A0A1I7BWF7</accession>
<gene>
    <name evidence="5" type="ORF">SAMN05660657_03862</name>
</gene>
<proteinExistence type="predicted"/>
<evidence type="ECO:0000256" key="1">
    <source>
        <dbReference type="ARBA" id="ARBA00022527"/>
    </source>
</evidence>
<dbReference type="InterPro" id="IPR050267">
    <property type="entry name" value="Anti-sigma-factor_SerPK"/>
</dbReference>
<dbReference type="InterPro" id="IPR047718">
    <property type="entry name" value="RsbA-like_anti_sig"/>
</dbReference>
<keyword evidence="6" id="KW-1185">Reference proteome</keyword>
<dbReference type="GO" id="GO:0004674">
    <property type="term" value="F:protein serine/threonine kinase activity"/>
    <property type="evidence" value="ECO:0007669"/>
    <property type="project" value="UniProtKB-KW"/>
</dbReference>
<name>A0A1I7BWF7_9ACTN</name>
<evidence type="ECO:0000259" key="4">
    <source>
        <dbReference type="Pfam" id="PF14417"/>
    </source>
</evidence>
<evidence type="ECO:0000313" key="5">
    <source>
        <dbReference type="EMBL" id="SFT91451.1"/>
    </source>
</evidence>
<dbReference type="SUPFAM" id="SSF55874">
    <property type="entry name" value="ATPase domain of HSP90 chaperone/DNA topoisomerase II/histidine kinase"/>
    <property type="match status" value="1"/>
</dbReference>
<dbReference type="InterPro" id="IPR025847">
    <property type="entry name" value="MEDS_domain"/>
</dbReference>
<dbReference type="Proteomes" id="UP000199546">
    <property type="component" value="Unassembled WGS sequence"/>
</dbReference>
<dbReference type="EMBL" id="FPBA01000016">
    <property type="protein sequence ID" value="SFT91451.1"/>
    <property type="molecule type" value="Genomic_DNA"/>
</dbReference>
<feature type="compositionally biased region" description="Low complexity" evidence="2">
    <location>
        <begin position="1"/>
        <end position="20"/>
    </location>
</feature>
<dbReference type="Pfam" id="PF14417">
    <property type="entry name" value="MEDS"/>
    <property type="match status" value="1"/>
</dbReference>
<keyword evidence="1" id="KW-0723">Serine/threonine-protein kinase</keyword>
<evidence type="ECO:0000256" key="2">
    <source>
        <dbReference type="SAM" id="MobiDB-lite"/>
    </source>
</evidence>
<keyword evidence="5" id="KW-0808">Transferase</keyword>
<feature type="region of interest" description="Disordered" evidence="2">
    <location>
        <begin position="1"/>
        <end position="26"/>
    </location>
</feature>
<evidence type="ECO:0000259" key="3">
    <source>
        <dbReference type="Pfam" id="PF13581"/>
    </source>
</evidence>